<sequence length="48" mass="5138">KDGGDESGYGDGTVDVLEELEIIDSISVKSSVLCNILRMVQVIAVLKE</sequence>
<evidence type="ECO:0000313" key="2">
    <source>
        <dbReference type="Proteomes" id="UP000789366"/>
    </source>
</evidence>
<organism evidence="1 2">
    <name type="scientific">Cetraspora pellucida</name>
    <dbReference type="NCBI Taxonomy" id="1433469"/>
    <lineage>
        <taxon>Eukaryota</taxon>
        <taxon>Fungi</taxon>
        <taxon>Fungi incertae sedis</taxon>
        <taxon>Mucoromycota</taxon>
        <taxon>Glomeromycotina</taxon>
        <taxon>Glomeromycetes</taxon>
        <taxon>Diversisporales</taxon>
        <taxon>Gigasporaceae</taxon>
        <taxon>Cetraspora</taxon>
    </lineage>
</organism>
<gene>
    <name evidence="1" type="ORF">SPELUC_LOCUS16027</name>
</gene>
<evidence type="ECO:0000313" key="1">
    <source>
        <dbReference type="EMBL" id="CAG8775228.1"/>
    </source>
</evidence>
<proteinExistence type="predicted"/>
<name>A0ACA9R3L5_9GLOM</name>
<accession>A0ACA9R3L5</accession>
<feature type="non-terminal residue" evidence="1">
    <location>
        <position position="48"/>
    </location>
</feature>
<dbReference type="EMBL" id="CAJVPW010056634">
    <property type="protein sequence ID" value="CAG8775228.1"/>
    <property type="molecule type" value="Genomic_DNA"/>
</dbReference>
<reference evidence="1" key="1">
    <citation type="submission" date="2021-06" db="EMBL/GenBank/DDBJ databases">
        <authorList>
            <person name="Kallberg Y."/>
            <person name="Tangrot J."/>
            <person name="Rosling A."/>
        </authorList>
    </citation>
    <scope>NUCLEOTIDE SEQUENCE</scope>
    <source>
        <strain evidence="1">28 12/20/2015</strain>
    </source>
</reference>
<keyword evidence="2" id="KW-1185">Reference proteome</keyword>
<feature type="non-terminal residue" evidence="1">
    <location>
        <position position="1"/>
    </location>
</feature>
<protein>
    <submittedName>
        <fullName evidence="1">14240_t:CDS:1</fullName>
    </submittedName>
</protein>
<comment type="caution">
    <text evidence="1">The sequence shown here is derived from an EMBL/GenBank/DDBJ whole genome shotgun (WGS) entry which is preliminary data.</text>
</comment>
<dbReference type="Proteomes" id="UP000789366">
    <property type="component" value="Unassembled WGS sequence"/>
</dbReference>